<evidence type="ECO:0000313" key="3">
    <source>
        <dbReference type="Proteomes" id="UP000638848"/>
    </source>
</evidence>
<gene>
    <name evidence="2" type="ORF">GCM10011374_36690</name>
</gene>
<accession>A0A917M092</accession>
<dbReference type="InterPro" id="IPR006119">
    <property type="entry name" value="Resolv_N"/>
</dbReference>
<dbReference type="GO" id="GO:0003677">
    <property type="term" value="F:DNA binding"/>
    <property type="evidence" value="ECO:0007669"/>
    <property type="project" value="InterPro"/>
</dbReference>
<dbReference type="Proteomes" id="UP000638848">
    <property type="component" value="Unassembled WGS sequence"/>
</dbReference>
<dbReference type="EMBL" id="BMEQ01000032">
    <property type="protein sequence ID" value="GGG68925.1"/>
    <property type="molecule type" value="Genomic_DNA"/>
</dbReference>
<evidence type="ECO:0000259" key="1">
    <source>
        <dbReference type="PROSITE" id="PS51736"/>
    </source>
</evidence>
<sequence length="47" mass="5162">MLTFVGTLRARGARLRVLDLRGGEMDTHTPTGSMVLTVMAALAQMEW</sequence>
<feature type="domain" description="Resolvase/invertase-type recombinase catalytic" evidence="1">
    <location>
        <begin position="1"/>
        <end position="47"/>
    </location>
</feature>
<dbReference type="InterPro" id="IPR036162">
    <property type="entry name" value="Resolvase-like_N_sf"/>
</dbReference>
<dbReference type="Pfam" id="PF00239">
    <property type="entry name" value="Resolvase"/>
    <property type="match status" value="1"/>
</dbReference>
<dbReference type="Gene3D" id="3.40.50.1390">
    <property type="entry name" value="Resolvase, N-terminal catalytic domain"/>
    <property type="match status" value="1"/>
</dbReference>
<name>A0A917M092_9MICC</name>
<dbReference type="SUPFAM" id="SSF53041">
    <property type="entry name" value="Resolvase-like"/>
    <property type="match status" value="1"/>
</dbReference>
<dbReference type="AlphaFoldDB" id="A0A917M092"/>
<protein>
    <recommendedName>
        <fullName evidence="1">Resolvase/invertase-type recombinase catalytic domain-containing protein</fullName>
    </recommendedName>
</protein>
<proteinExistence type="predicted"/>
<dbReference type="PROSITE" id="PS51736">
    <property type="entry name" value="RECOMBINASES_3"/>
    <property type="match status" value="1"/>
</dbReference>
<evidence type="ECO:0000313" key="2">
    <source>
        <dbReference type="EMBL" id="GGG68925.1"/>
    </source>
</evidence>
<organism evidence="2 3">
    <name type="scientific">Kocuria dechangensis</name>
    <dbReference type="NCBI Taxonomy" id="1176249"/>
    <lineage>
        <taxon>Bacteria</taxon>
        <taxon>Bacillati</taxon>
        <taxon>Actinomycetota</taxon>
        <taxon>Actinomycetes</taxon>
        <taxon>Micrococcales</taxon>
        <taxon>Micrococcaceae</taxon>
        <taxon>Kocuria</taxon>
    </lineage>
</organism>
<reference evidence="2" key="2">
    <citation type="submission" date="2020-09" db="EMBL/GenBank/DDBJ databases">
        <authorList>
            <person name="Sun Q."/>
            <person name="Zhou Y."/>
        </authorList>
    </citation>
    <scope>NUCLEOTIDE SEQUENCE</scope>
    <source>
        <strain evidence="2">CGMCC 1.12187</strain>
    </source>
</reference>
<comment type="caution">
    <text evidence="2">The sequence shown here is derived from an EMBL/GenBank/DDBJ whole genome shotgun (WGS) entry which is preliminary data.</text>
</comment>
<reference evidence="2" key="1">
    <citation type="journal article" date="2014" name="Int. J. Syst. Evol. Microbiol.">
        <title>Complete genome sequence of Corynebacterium casei LMG S-19264T (=DSM 44701T), isolated from a smear-ripened cheese.</title>
        <authorList>
            <consortium name="US DOE Joint Genome Institute (JGI-PGF)"/>
            <person name="Walter F."/>
            <person name="Albersmeier A."/>
            <person name="Kalinowski J."/>
            <person name="Ruckert C."/>
        </authorList>
    </citation>
    <scope>NUCLEOTIDE SEQUENCE</scope>
    <source>
        <strain evidence="2">CGMCC 1.12187</strain>
    </source>
</reference>
<dbReference type="GO" id="GO:0000150">
    <property type="term" value="F:DNA strand exchange activity"/>
    <property type="evidence" value="ECO:0007669"/>
    <property type="project" value="InterPro"/>
</dbReference>
<keyword evidence="3" id="KW-1185">Reference proteome</keyword>